<dbReference type="SMART" id="SM01134">
    <property type="entry name" value="DeoRC"/>
    <property type="match status" value="1"/>
</dbReference>
<dbReference type="RefSeq" id="WP_044908173.1">
    <property type="nucleotide sequence ID" value="NZ_JQIF01000131.1"/>
</dbReference>
<dbReference type="SUPFAM" id="SSF100950">
    <property type="entry name" value="NagB/RpiA/CoA transferase-like"/>
    <property type="match status" value="1"/>
</dbReference>
<dbReference type="AlphaFoldDB" id="A0A099HZU2"/>
<accession>A0A099HZU2</accession>
<dbReference type="Gene3D" id="1.10.10.10">
    <property type="entry name" value="Winged helix-like DNA-binding domain superfamily/Winged helix DNA-binding domain"/>
    <property type="match status" value="1"/>
</dbReference>
<dbReference type="Gene3D" id="3.40.50.1360">
    <property type="match status" value="1"/>
</dbReference>
<dbReference type="Pfam" id="PF08220">
    <property type="entry name" value="HTH_DeoR"/>
    <property type="match status" value="1"/>
</dbReference>
<dbReference type="GO" id="GO:0003700">
    <property type="term" value="F:DNA-binding transcription factor activity"/>
    <property type="evidence" value="ECO:0007669"/>
    <property type="project" value="InterPro"/>
</dbReference>
<dbReference type="Pfam" id="PF00455">
    <property type="entry name" value="DeoRC"/>
    <property type="match status" value="1"/>
</dbReference>
<dbReference type="InterPro" id="IPR050313">
    <property type="entry name" value="Carb_Metab_HTH_regulators"/>
</dbReference>
<dbReference type="InterPro" id="IPR001034">
    <property type="entry name" value="DeoR_HTH"/>
</dbReference>
<dbReference type="Proteomes" id="UP000030008">
    <property type="component" value="Unassembled WGS sequence"/>
</dbReference>
<dbReference type="PROSITE" id="PS51000">
    <property type="entry name" value="HTH_DEOR_2"/>
    <property type="match status" value="1"/>
</dbReference>
<keyword evidence="1" id="KW-0805">Transcription regulation</keyword>
<proteinExistence type="predicted"/>
<dbReference type="EMBL" id="JQIF01000131">
    <property type="protein sequence ID" value="KGJ51264.1"/>
    <property type="molecule type" value="Genomic_DNA"/>
</dbReference>
<reference evidence="4 5" key="1">
    <citation type="submission" date="2014-08" db="EMBL/GenBank/DDBJ databases">
        <title>Clostridium innocuum, an unnegligible vancomycin-resistant pathogen causing extra-intestinal infections.</title>
        <authorList>
            <person name="Feng Y."/>
            <person name="Chiu C.-H."/>
        </authorList>
    </citation>
    <scope>NUCLEOTIDE SEQUENCE [LARGE SCALE GENOMIC DNA]</scope>
    <source>
        <strain evidence="4 5">AN88</strain>
    </source>
</reference>
<dbReference type="InterPro" id="IPR036390">
    <property type="entry name" value="WH_DNA-bd_sf"/>
</dbReference>
<dbReference type="SUPFAM" id="SSF46785">
    <property type="entry name" value="Winged helix' DNA-binding domain"/>
    <property type="match status" value="1"/>
</dbReference>
<name>A0A099HZU2_CLOIN</name>
<feature type="domain" description="HTH deoR-type" evidence="3">
    <location>
        <begin position="3"/>
        <end position="58"/>
    </location>
</feature>
<dbReference type="InterPro" id="IPR014036">
    <property type="entry name" value="DeoR-like_C"/>
</dbReference>
<keyword evidence="2" id="KW-0804">Transcription</keyword>
<evidence type="ECO:0000259" key="3">
    <source>
        <dbReference type="PROSITE" id="PS51000"/>
    </source>
</evidence>
<dbReference type="PRINTS" id="PR00037">
    <property type="entry name" value="HTHLACR"/>
</dbReference>
<dbReference type="SMART" id="SM00420">
    <property type="entry name" value="HTH_DEOR"/>
    <property type="match status" value="1"/>
</dbReference>
<dbReference type="InterPro" id="IPR037171">
    <property type="entry name" value="NagB/RpiA_transferase-like"/>
</dbReference>
<evidence type="ECO:0000256" key="2">
    <source>
        <dbReference type="ARBA" id="ARBA00023163"/>
    </source>
</evidence>
<dbReference type="InterPro" id="IPR036388">
    <property type="entry name" value="WH-like_DNA-bd_sf"/>
</dbReference>
<evidence type="ECO:0000256" key="1">
    <source>
        <dbReference type="ARBA" id="ARBA00023015"/>
    </source>
</evidence>
<organism evidence="4 5">
    <name type="scientific">Clostridium innocuum</name>
    <dbReference type="NCBI Taxonomy" id="1522"/>
    <lineage>
        <taxon>Bacteria</taxon>
        <taxon>Bacillati</taxon>
        <taxon>Bacillota</taxon>
        <taxon>Clostridia</taxon>
        <taxon>Eubacteriales</taxon>
        <taxon>Clostridiaceae</taxon>
        <taxon>Clostridium</taxon>
    </lineage>
</organism>
<gene>
    <name evidence="4" type="ORF">CIAN88_21580</name>
</gene>
<evidence type="ECO:0000313" key="4">
    <source>
        <dbReference type="EMBL" id="KGJ51264.1"/>
    </source>
</evidence>
<dbReference type="PANTHER" id="PTHR30363">
    <property type="entry name" value="HTH-TYPE TRANSCRIPTIONAL REGULATOR SRLR-RELATED"/>
    <property type="match status" value="1"/>
</dbReference>
<evidence type="ECO:0000313" key="5">
    <source>
        <dbReference type="Proteomes" id="UP000030008"/>
    </source>
</evidence>
<sequence length="255" mass="28650">MFVEERQSAIMEELHANGKVKVKELSERFSVSEDLIRKDLSALEAKGLLKKAYGGAVLIRENIHRKIAAQRKDVNQEEKRGIAKAVVDLIQEGDVVFLDISTVNIRVARELVEREKQATIVTNMLEVVSILADSSLPVIFIGGEFDYGRDGFVGSLAMEQIMKFRFDISFLGVVGIDVHDNSVYTYMANDGATKRAILSSSKQAFMVCESDKFMQIGNYRYAGADEFTGIITDHKLDRENEKLMKNMQLCIQLAE</sequence>
<protein>
    <submittedName>
        <fullName evidence="4">DeoR faimly transcriptional regulator</fullName>
    </submittedName>
</protein>
<dbReference type="PANTHER" id="PTHR30363:SF44">
    <property type="entry name" value="AGA OPERON TRANSCRIPTIONAL REPRESSOR-RELATED"/>
    <property type="match status" value="1"/>
</dbReference>
<comment type="caution">
    <text evidence="4">The sequence shown here is derived from an EMBL/GenBank/DDBJ whole genome shotgun (WGS) entry which is preliminary data.</text>
</comment>